<accession>A0A2N6N8W3</accession>
<feature type="compositionally biased region" description="Basic and acidic residues" evidence="1">
    <location>
        <begin position="392"/>
        <end position="420"/>
    </location>
</feature>
<evidence type="ECO:0000313" key="3">
    <source>
        <dbReference type="Proteomes" id="UP000235728"/>
    </source>
</evidence>
<protein>
    <submittedName>
        <fullName evidence="2">Uncharacterized protein</fullName>
    </submittedName>
</protein>
<reference evidence="2 3" key="1">
    <citation type="journal article" date="2016" name="Appl. Microbiol. Biotechnol.">
        <title>Characterization of T-DNA insertion mutants with decreased virulence in the entomopathogenic fungus Beauveria bassiana JEF-007.</title>
        <authorList>
            <person name="Kim S."/>
            <person name="Lee S.J."/>
            <person name="Nai Y.S."/>
            <person name="Yu J.S."/>
            <person name="Lee M.R."/>
            <person name="Yang Y.T."/>
            <person name="Kim J.S."/>
        </authorList>
    </citation>
    <scope>NUCLEOTIDE SEQUENCE [LARGE SCALE GENOMIC DNA]</scope>
    <source>
        <strain evidence="2 3">JEF-007</strain>
    </source>
</reference>
<name>A0A2N6N8W3_BEABA</name>
<sequence length="420" mass="47808">MGRLNSRCLQYGISKSSSGDIDETCEREVAPEVEDEKQVSKPPKPTAVESFHNKALDKFIEKGIIDEDEGLEWAFQSLAKTTLGDMLKRLEFPHTLRVTKDFAKAVETENPTDAYQHHVAYVLHIKPVLARHGDLPVVVIITQFDLENYWPAIQKSKMVDLHLYNAKVTPEAARRVGHIYPLDIACSYTHPTTTRIALDLFAGQLYFGSYHEYIEVSSFLGLAYFDDTKDIEVDPDGFIPSHERHKIPAWHRHANQYWDTFDVSPVPFLKRFLGVVRSHGAGIEHTHMGRILDGERLGIKEFPDFKARGPEDVEPGVETERGLRLETKLQRDQRTQMQGKRSRENGQESKTEPAPKRPRLAASKAAKAATARPQDKNVPEATAEMSRVAVAEGKEREEMQEKTREAAQRKMDKRKRESNE</sequence>
<gene>
    <name evidence="2" type="ORF">BM221_010456</name>
</gene>
<feature type="compositionally biased region" description="Low complexity" evidence="1">
    <location>
        <begin position="360"/>
        <end position="372"/>
    </location>
</feature>
<feature type="region of interest" description="Disordered" evidence="1">
    <location>
        <begin position="303"/>
        <end position="420"/>
    </location>
</feature>
<comment type="caution">
    <text evidence="2">The sequence shown here is derived from an EMBL/GenBank/DDBJ whole genome shotgun (WGS) entry which is preliminary data.</text>
</comment>
<feature type="compositionally biased region" description="Basic and acidic residues" evidence="1">
    <location>
        <begin position="341"/>
        <end position="355"/>
    </location>
</feature>
<evidence type="ECO:0000256" key="1">
    <source>
        <dbReference type="SAM" id="MobiDB-lite"/>
    </source>
</evidence>
<proteinExistence type="predicted"/>
<dbReference type="Proteomes" id="UP000235728">
    <property type="component" value="Unassembled WGS sequence"/>
</dbReference>
<evidence type="ECO:0000313" key="2">
    <source>
        <dbReference type="EMBL" id="PMB63714.1"/>
    </source>
</evidence>
<feature type="region of interest" description="Disordered" evidence="1">
    <location>
        <begin position="13"/>
        <end position="45"/>
    </location>
</feature>
<dbReference type="EMBL" id="MRVG01000017">
    <property type="protein sequence ID" value="PMB63714.1"/>
    <property type="molecule type" value="Genomic_DNA"/>
</dbReference>
<feature type="compositionally biased region" description="Basic and acidic residues" evidence="1">
    <location>
        <begin position="318"/>
        <end position="334"/>
    </location>
</feature>
<organism evidence="2 3">
    <name type="scientific">Beauveria bassiana</name>
    <name type="common">White muscardine disease fungus</name>
    <name type="synonym">Tritirachium shiotae</name>
    <dbReference type="NCBI Taxonomy" id="176275"/>
    <lineage>
        <taxon>Eukaryota</taxon>
        <taxon>Fungi</taxon>
        <taxon>Dikarya</taxon>
        <taxon>Ascomycota</taxon>
        <taxon>Pezizomycotina</taxon>
        <taxon>Sordariomycetes</taxon>
        <taxon>Hypocreomycetidae</taxon>
        <taxon>Hypocreales</taxon>
        <taxon>Cordycipitaceae</taxon>
        <taxon>Beauveria</taxon>
    </lineage>
</organism>
<dbReference type="AlphaFoldDB" id="A0A2N6N8W3"/>